<dbReference type="EMBL" id="KN823162">
    <property type="protein sequence ID" value="KIO20777.1"/>
    <property type="molecule type" value="Genomic_DNA"/>
</dbReference>
<dbReference type="AlphaFoldDB" id="A0A0C3LH61"/>
<sequence>MNSEVPKRDRPSKITYVEAASDPDEPPSDKSATLAPINRIPFDIFQVIIDMCQQDEPSSTFRFTISHVCHLWREYALAMPLLWAFLHINKPVPRWEILEGMLKRSGQAPLNIYIGQAPFVKSALPHLRKIMRMILPHLGRWRTLHLSDAPCKVRRILLDQIRAKPAPHLEDIKISQSSFYDRPSPLKLKNSSPNWRAEDMLVGFPNLNSVEWTISTSNLSALPSFRNLRFLILGEDTLIDVLPRPFVQLIHRILSDSPSLETFGIHYHTISGWGDVEVVNLQVPALTHQSLQTLFIKSTVTIRSAAIRSLILPKLRAFSTAYHTELVDVSCCNPIAEQNSLPELRVIVISGDVDTGWLPVPPPSFHADMPFLRPAVHNLANLRILTFRTINFDGGRWLPDLGNCCPHLRWLIFVYCIGYTIPPIRLLVETRIHRDGINPLQLLCIEPLYNAPSECWVSEDDAAWFSKFLKFM</sequence>
<accession>A0A0C3LH61</accession>
<reference evidence="2 3" key="1">
    <citation type="submission" date="2014-04" db="EMBL/GenBank/DDBJ databases">
        <authorList>
            <consortium name="DOE Joint Genome Institute"/>
            <person name="Kuo A."/>
            <person name="Girlanda M."/>
            <person name="Perotto S."/>
            <person name="Kohler A."/>
            <person name="Nagy L.G."/>
            <person name="Floudas D."/>
            <person name="Copeland A."/>
            <person name="Barry K.W."/>
            <person name="Cichocki N."/>
            <person name="Veneault-Fourrey C."/>
            <person name="LaButti K."/>
            <person name="Lindquist E.A."/>
            <person name="Lipzen A."/>
            <person name="Lundell T."/>
            <person name="Morin E."/>
            <person name="Murat C."/>
            <person name="Sun H."/>
            <person name="Tunlid A."/>
            <person name="Henrissat B."/>
            <person name="Grigoriev I.V."/>
            <person name="Hibbett D.S."/>
            <person name="Martin F."/>
            <person name="Nordberg H.P."/>
            <person name="Cantor M.N."/>
            <person name="Hua S.X."/>
        </authorList>
    </citation>
    <scope>NUCLEOTIDE SEQUENCE [LARGE SCALE GENOMIC DNA]</scope>
    <source>
        <strain evidence="2 3">MUT 4182</strain>
    </source>
</reference>
<reference evidence="3" key="2">
    <citation type="submission" date="2015-01" db="EMBL/GenBank/DDBJ databases">
        <title>Evolutionary Origins and Diversification of the Mycorrhizal Mutualists.</title>
        <authorList>
            <consortium name="DOE Joint Genome Institute"/>
            <consortium name="Mycorrhizal Genomics Consortium"/>
            <person name="Kohler A."/>
            <person name="Kuo A."/>
            <person name="Nagy L.G."/>
            <person name="Floudas D."/>
            <person name="Copeland A."/>
            <person name="Barry K.W."/>
            <person name="Cichocki N."/>
            <person name="Veneault-Fourrey C."/>
            <person name="LaButti K."/>
            <person name="Lindquist E.A."/>
            <person name="Lipzen A."/>
            <person name="Lundell T."/>
            <person name="Morin E."/>
            <person name="Murat C."/>
            <person name="Riley R."/>
            <person name="Ohm R."/>
            <person name="Sun H."/>
            <person name="Tunlid A."/>
            <person name="Henrissat B."/>
            <person name="Grigoriev I.V."/>
            <person name="Hibbett D.S."/>
            <person name="Martin F."/>
        </authorList>
    </citation>
    <scope>NUCLEOTIDE SEQUENCE [LARGE SCALE GENOMIC DNA]</scope>
    <source>
        <strain evidence="3">MUT 4182</strain>
    </source>
</reference>
<name>A0A0C3LH61_9AGAM</name>
<feature type="non-terminal residue" evidence="2">
    <location>
        <position position="472"/>
    </location>
</feature>
<dbReference type="Gene3D" id="3.80.10.10">
    <property type="entry name" value="Ribonuclease Inhibitor"/>
    <property type="match status" value="1"/>
</dbReference>
<evidence type="ECO:0000256" key="1">
    <source>
        <dbReference type="SAM" id="MobiDB-lite"/>
    </source>
</evidence>
<dbReference type="HOGENOM" id="CLU_055177_0_0_1"/>
<protein>
    <recommendedName>
        <fullName evidence="4">F-box domain-containing protein</fullName>
    </recommendedName>
</protein>
<keyword evidence="3" id="KW-1185">Reference proteome</keyword>
<dbReference type="SUPFAM" id="SSF52047">
    <property type="entry name" value="RNI-like"/>
    <property type="match status" value="1"/>
</dbReference>
<proteinExistence type="predicted"/>
<evidence type="ECO:0000313" key="3">
    <source>
        <dbReference type="Proteomes" id="UP000054248"/>
    </source>
</evidence>
<feature type="region of interest" description="Disordered" evidence="1">
    <location>
        <begin position="1"/>
        <end position="32"/>
    </location>
</feature>
<dbReference type="OrthoDB" id="2958367at2759"/>
<dbReference type="InterPro" id="IPR032675">
    <property type="entry name" value="LRR_dom_sf"/>
</dbReference>
<gene>
    <name evidence="2" type="ORF">M407DRAFT_29623</name>
</gene>
<evidence type="ECO:0000313" key="2">
    <source>
        <dbReference type="EMBL" id="KIO20777.1"/>
    </source>
</evidence>
<dbReference type="Proteomes" id="UP000054248">
    <property type="component" value="Unassembled WGS sequence"/>
</dbReference>
<dbReference type="STRING" id="1051891.A0A0C3LH61"/>
<organism evidence="2 3">
    <name type="scientific">Tulasnella calospora MUT 4182</name>
    <dbReference type="NCBI Taxonomy" id="1051891"/>
    <lineage>
        <taxon>Eukaryota</taxon>
        <taxon>Fungi</taxon>
        <taxon>Dikarya</taxon>
        <taxon>Basidiomycota</taxon>
        <taxon>Agaricomycotina</taxon>
        <taxon>Agaricomycetes</taxon>
        <taxon>Cantharellales</taxon>
        <taxon>Tulasnellaceae</taxon>
        <taxon>Tulasnella</taxon>
    </lineage>
</organism>
<feature type="compositionally biased region" description="Basic and acidic residues" evidence="1">
    <location>
        <begin position="1"/>
        <end position="12"/>
    </location>
</feature>
<evidence type="ECO:0008006" key="4">
    <source>
        <dbReference type="Google" id="ProtNLM"/>
    </source>
</evidence>